<name>A0A5S9MKU7_BACIA</name>
<dbReference type="EMBL" id="AP021906">
    <property type="protein sequence ID" value="BBP92246.1"/>
    <property type="molecule type" value="Genomic_DNA"/>
</dbReference>
<organism evidence="1 2">
    <name type="scientific">Bacillus safensis</name>
    <dbReference type="NCBI Taxonomy" id="561879"/>
    <lineage>
        <taxon>Bacteria</taxon>
        <taxon>Bacillati</taxon>
        <taxon>Bacillota</taxon>
        <taxon>Bacilli</taxon>
        <taxon>Bacillales</taxon>
        <taxon>Bacillaceae</taxon>
        <taxon>Bacillus</taxon>
    </lineage>
</organism>
<dbReference type="AlphaFoldDB" id="A0A5S9MKU7"/>
<accession>A0A5S9MKU7</accession>
<evidence type="ECO:0000313" key="2">
    <source>
        <dbReference type="Proteomes" id="UP000464658"/>
    </source>
</evidence>
<evidence type="ECO:0000313" key="1">
    <source>
        <dbReference type="EMBL" id="BBP92246.1"/>
    </source>
</evidence>
<dbReference type="Proteomes" id="UP000464658">
    <property type="component" value="Chromosome"/>
</dbReference>
<sequence>MIDSKKNTVYSYHRPKSIPTSYQKDEMIKIFEKREFKDYKMYFWPIEIDQESFTVLYGFKTNSTKGSQLSETAREKFGCIISIFG</sequence>
<protein>
    <submittedName>
        <fullName evidence="1">Uncharacterized protein</fullName>
    </submittedName>
</protein>
<gene>
    <name evidence="1" type="ORF">BsIDN1_58640</name>
</gene>
<proteinExistence type="predicted"/>
<reference evidence="1 2" key="1">
    <citation type="submission" date="2019-12" db="EMBL/GenBank/DDBJ databases">
        <title>Full genome sequence of a Bacillus safensis strain isolated from commercially available natto in Indonesia.</title>
        <authorList>
            <person name="Yoshida M."/>
            <person name="Uomi M."/>
            <person name="Waturangi D."/>
            <person name="Ekaputri J.J."/>
            <person name="Setiamarga D.H.E."/>
        </authorList>
    </citation>
    <scope>NUCLEOTIDE SEQUENCE [LARGE SCALE GENOMIC DNA]</scope>
    <source>
        <strain evidence="1 2">IDN1</strain>
    </source>
</reference>